<evidence type="ECO:0000256" key="1">
    <source>
        <dbReference type="ARBA" id="ARBA00022723"/>
    </source>
</evidence>
<evidence type="ECO:0000256" key="3">
    <source>
        <dbReference type="ARBA" id="ARBA00022833"/>
    </source>
</evidence>
<name>A0AAD7J162_9AGAR</name>
<comment type="caution">
    <text evidence="6">The sequence shown here is derived from an EMBL/GenBank/DDBJ whole genome shotgun (WGS) entry which is preliminary data.</text>
</comment>
<feature type="domain" description="MYND-type" evidence="5">
    <location>
        <begin position="323"/>
        <end position="363"/>
    </location>
</feature>
<dbReference type="InterPro" id="IPR002893">
    <property type="entry name" value="Znf_MYND"/>
</dbReference>
<keyword evidence="3" id="KW-0862">Zinc</keyword>
<gene>
    <name evidence="6" type="ORF">B0H16DRAFT_1459263</name>
</gene>
<evidence type="ECO:0000313" key="7">
    <source>
        <dbReference type="Proteomes" id="UP001215598"/>
    </source>
</evidence>
<dbReference type="AlphaFoldDB" id="A0AAD7J162"/>
<organism evidence="6 7">
    <name type="scientific">Mycena metata</name>
    <dbReference type="NCBI Taxonomy" id="1033252"/>
    <lineage>
        <taxon>Eukaryota</taxon>
        <taxon>Fungi</taxon>
        <taxon>Dikarya</taxon>
        <taxon>Basidiomycota</taxon>
        <taxon>Agaricomycotina</taxon>
        <taxon>Agaricomycetes</taxon>
        <taxon>Agaricomycetidae</taxon>
        <taxon>Agaricales</taxon>
        <taxon>Marasmiineae</taxon>
        <taxon>Mycenaceae</taxon>
        <taxon>Mycena</taxon>
    </lineage>
</organism>
<dbReference type="PROSITE" id="PS50865">
    <property type="entry name" value="ZF_MYND_2"/>
    <property type="match status" value="1"/>
</dbReference>
<dbReference type="Proteomes" id="UP001215598">
    <property type="component" value="Unassembled WGS sequence"/>
</dbReference>
<protein>
    <recommendedName>
        <fullName evidence="5">MYND-type domain-containing protein</fullName>
    </recommendedName>
</protein>
<evidence type="ECO:0000313" key="6">
    <source>
        <dbReference type="EMBL" id="KAJ7753790.1"/>
    </source>
</evidence>
<dbReference type="PROSITE" id="PS01360">
    <property type="entry name" value="ZF_MYND_1"/>
    <property type="match status" value="1"/>
</dbReference>
<proteinExistence type="predicted"/>
<reference evidence="6" key="1">
    <citation type="submission" date="2023-03" db="EMBL/GenBank/DDBJ databases">
        <title>Massive genome expansion in bonnet fungi (Mycena s.s.) driven by repeated elements and novel gene families across ecological guilds.</title>
        <authorList>
            <consortium name="Lawrence Berkeley National Laboratory"/>
            <person name="Harder C.B."/>
            <person name="Miyauchi S."/>
            <person name="Viragh M."/>
            <person name="Kuo A."/>
            <person name="Thoen E."/>
            <person name="Andreopoulos B."/>
            <person name="Lu D."/>
            <person name="Skrede I."/>
            <person name="Drula E."/>
            <person name="Henrissat B."/>
            <person name="Morin E."/>
            <person name="Kohler A."/>
            <person name="Barry K."/>
            <person name="LaButti K."/>
            <person name="Morin E."/>
            <person name="Salamov A."/>
            <person name="Lipzen A."/>
            <person name="Mereny Z."/>
            <person name="Hegedus B."/>
            <person name="Baldrian P."/>
            <person name="Stursova M."/>
            <person name="Weitz H."/>
            <person name="Taylor A."/>
            <person name="Grigoriev I.V."/>
            <person name="Nagy L.G."/>
            <person name="Martin F."/>
            <person name="Kauserud H."/>
        </authorList>
    </citation>
    <scope>NUCLEOTIDE SEQUENCE</scope>
    <source>
        <strain evidence="6">CBHHK182m</strain>
    </source>
</reference>
<dbReference type="EMBL" id="JARKIB010000054">
    <property type="protein sequence ID" value="KAJ7753790.1"/>
    <property type="molecule type" value="Genomic_DNA"/>
</dbReference>
<dbReference type="Pfam" id="PF01753">
    <property type="entry name" value="zf-MYND"/>
    <property type="match status" value="1"/>
</dbReference>
<evidence type="ECO:0000259" key="5">
    <source>
        <dbReference type="PROSITE" id="PS50865"/>
    </source>
</evidence>
<evidence type="ECO:0000256" key="2">
    <source>
        <dbReference type="ARBA" id="ARBA00022771"/>
    </source>
</evidence>
<accession>A0AAD7J162</accession>
<evidence type="ECO:0000256" key="4">
    <source>
        <dbReference type="PROSITE-ProRule" id="PRU00134"/>
    </source>
</evidence>
<sequence>MEPTSTSIDTPSGSKLPSLASVRIDAAEGQFGQSFWFFNFFLTPGHDKPAKKMREYPENDGNIVIVHPNAPNVDANILPMHLRLAIIFSNRLANLVRFSYLAQEQDVPGDVVDASIWALSLFIQIFEECPESVLRVQNHVLPDQDYQESRYVMLLNARQKMAWRLLYAGRAQEAIPYAKAMVDEELTQGGQIWLHHPMPFMIYGETLVLSRADDEEAAKTLRRALLGIESVNYPRHVNGISHLIRTRVFLSRALRNIGLDEEAIAHEIWLATWFRKNPRLMPENEMKYLLLPAGPILDVLGGEKWLETRKQTTKAEERIVKACRTCGARDPLATLSRCNNCKYTYYCSRACQKANWSHHKVECRERAETRKKIELRSLTDPEGARRAADWTSYCNSNHYQVEYLPTATSLKHKFRVVACGVFRIKDVLPDLEAIMGLDLGEGQEYVESGTNTAALREIPYNPDWRKGFNVGAPPKPMVLPSGAKDVEHVF</sequence>
<keyword evidence="7" id="KW-1185">Reference proteome</keyword>
<keyword evidence="1" id="KW-0479">Metal-binding</keyword>
<dbReference type="Gene3D" id="6.10.140.2220">
    <property type="match status" value="1"/>
</dbReference>
<keyword evidence="2 4" id="KW-0863">Zinc-finger</keyword>
<dbReference type="SUPFAM" id="SSF144232">
    <property type="entry name" value="HIT/MYND zinc finger-like"/>
    <property type="match status" value="1"/>
</dbReference>
<dbReference type="GO" id="GO:0008270">
    <property type="term" value="F:zinc ion binding"/>
    <property type="evidence" value="ECO:0007669"/>
    <property type="project" value="UniProtKB-KW"/>
</dbReference>